<dbReference type="AlphaFoldDB" id="A0A3V7B8V6"/>
<name>A0A3V7B8V6_SALER</name>
<dbReference type="EMBL" id="RSMR01000027">
    <property type="protein sequence ID" value="MIK93852.1"/>
    <property type="molecule type" value="Genomic_DNA"/>
</dbReference>
<proteinExistence type="predicted"/>
<evidence type="ECO:0000313" key="2">
    <source>
        <dbReference type="EMBL" id="MIK93852.1"/>
    </source>
</evidence>
<reference evidence="2" key="1">
    <citation type="submission" date="2018-08" db="EMBL/GenBank/DDBJ databases">
        <authorList>
            <consortium name="GenomeTrakr network: Whole genome sequencing for foodborne pathogen traceback"/>
        </authorList>
    </citation>
    <scope>NUCLEOTIDE SEQUENCE [LARGE SCALE GENOMIC DNA]</scope>
    <source>
        <strain evidence="2">FLUFL-1338</strain>
        <strain evidence="1">FLUFL-367</strain>
    </source>
</reference>
<dbReference type="Proteomes" id="UP000839834">
    <property type="component" value="Unassembled WGS sequence"/>
</dbReference>
<sequence length="101" mass="11439">MQISGLSLGDMLSWAQDPLHADLLRQLEAEICQLLDGELPSPVIAAFWGNFKHNPALMSWFKYLGSGWKMLLKSGLDGDQYSLPVLQRIIKEVLMHQSFPR</sequence>
<dbReference type="EMBL" id="AAACVH010000066">
    <property type="protein sequence ID" value="EAA8668150.1"/>
    <property type="molecule type" value="Genomic_DNA"/>
</dbReference>
<evidence type="ECO:0000313" key="1">
    <source>
        <dbReference type="EMBL" id="EAA8668150.1"/>
    </source>
</evidence>
<comment type="caution">
    <text evidence="2">The sequence shown here is derived from an EMBL/GenBank/DDBJ whole genome shotgun (WGS) entry which is preliminary data.</text>
</comment>
<dbReference type="Proteomes" id="UP000885283">
    <property type="component" value="Unassembled WGS sequence"/>
</dbReference>
<gene>
    <name evidence="2" type="ORF">KO51_20595</name>
    <name evidence="1" type="ORF">NL99_25105</name>
</gene>
<protein>
    <submittedName>
        <fullName evidence="2">Uncharacterized protein</fullName>
    </submittedName>
</protein>
<organism evidence="2">
    <name type="scientific">Salmonella enterica</name>
    <name type="common">Salmonella choleraesuis</name>
    <dbReference type="NCBI Taxonomy" id="28901"/>
    <lineage>
        <taxon>Bacteria</taxon>
        <taxon>Pseudomonadati</taxon>
        <taxon>Pseudomonadota</taxon>
        <taxon>Gammaproteobacteria</taxon>
        <taxon>Enterobacterales</taxon>
        <taxon>Enterobacteriaceae</taxon>
        <taxon>Salmonella</taxon>
    </lineage>
</organism>
<accession>A0A3V7B8V6</accession>